<protein>
    <submittedName>
        <fullName evidence="2">Uncharacterized protein</fullName>
    </submittedName>
</protein>
<keyword evidence="3" id="KW-1185">Reference proteome</keyword>
<reference evidence="2" key="1">
    <citation type="journal article" date="2022" name="G3 (Bethesda)">
        <title>High quality genome of the basidiomycete yeast Dioszegia hungarica PDD-24b-2 isolated from cloud water.</title>
        <authorList>
            <person name="Jarrige D."/>
            <person name="Haridas S."/>
            <person name="Bleykasten-Grosshans C."/>
            <person name="Joly M."/>
            <person name="Nadalig T."/>
            <person name="Sancelme M."/>
            <person name="Vuilleumier S."/>
            <person name="Grigoriev I.V."/>
            <person name="Amato P."/>
            <person name="Bringel F."/>
        </authorList>
    </citation>
    <scope>NUCLEOTIDE SEQUENCE</scope>
    <source>
        <strain evidence="2">PDD-24b-2</strain>
    </source>
</reference>
<evidence type="ECO:0000256" key="1">
    <source>
        <dbReference type="SAM" id="MobiDB-lite"/>
    </source>
</evidence>
<evidence type="ECO:0000313" key="3">
    <source>
        <dbReference type="Proteomes" id="UP001164286"/>
    </source>
</evidence>
<dbReference type="AlphaFoldDB" id="A0AA38H558"/>
<organism evidence="2 3">
    <name type="scientific">Dioszegia hungarica</name>
    <dbReference type="NCBI Taxonomy" id="4972"/>
    <lineage>
        <taxon>Eukaryota</taxon>
        <taxon>Fungi</taxon>
        <taxon>Dikarya</taxon>
        <taxon>Basidiomycota</taxon>
        <taxon>Agaricomycotina</taxon>
        <taxon>Tremellomycetes</taxon>
        <taxon>Tremellales</taxon>
        <taxon>Bulleribasidiaceae</taxon>
        <taxon>Dioszegia</taxon>
    </lineage>
</organism>
<name>A0AA38H558_9TREE</name>
<gene>
    <name evidence="2" type="ORF">MKK02DRAFT_27812</name>
</gene>
<dbReference type="Proteomes" id="UP001164286">
    <property type="component" value="Unassembled WGS sequence"/>
</dbReference>
<feature type="region of interest" description="Disordered" evidence="1">
    <location>
        <begin position="1"/>
        <end position="39"/>
    </location>
</feature>
<dbReference type="GeneID" id="77726611"/>
<accession>A0AA38H558</accession>
<proteinExistence type="predicted"/>
<evidence type="ECO:0000313" key="2">
    <source>
        <dbReference type="EMBL" id="KAI9634637.1"/>
    </source>
</evidence>
<dbReference type="RefSeq" id="XP_052944414.1">
    <property type="nucleotide sequence ID" value="XM_053087406.1"/>
</dbReference>
<comment type="caution">
    <text evidence="2">The sequence shown here is derived from an EMBL/GenBank/DDBJ whole genome shotgun (WGS) entry which is preliminary data.</text>
</comment>
<dbReference type="EMBL" id="JAKWFO010000006">
    <property type="protein sequence ID" value="KAI9634637.1"/>
    <property type="molecule type" value="Genomic_DNA"/>
</dbReference>
<sequence>MRNKRIGGTLPLGGKFNDPHSSSRKRQRPNLDDVQTLHRPVPGPCRPCYMTSNSGSQVSGASYPSAGLTGLQCESLGYAGYTRYIPAHTQLPLAETRIRTYPEVAPDLGPASVLLKGYGYFWGIIRCIRTHAWC</sequence>